<evidence type="ECO:0000259" key="3">
    <source>
        <dbReference type="PROSITE" id="PS50174"/>
    </source>
</evidence>
<evidence type="ECO:0000313" key="5">
    <source>
        <dbReference type="Proteomes" id="UP000007110"/>
    </source>
</evidence>
<feature type="region of interest" description="Disordered" evidence="2">
    <location>
        <begin position="191"/>
        <end position="454"/>
    </location>
</feature>
<sequence>MSEGSFARNHLEKYGWEEGKGLGRTETGMTDALKPKLKFDKAGIGHDVGEQFSFHWWDHVFNKAAKNIHIENTEEGVKVKQKGTKKNLISNKRSTHEKKDKKKPLIYGSFVKHGTLTDGAISQDKEASSSSSSSDESDDDKPLATYEGNDEMLFKACGGRTAHKGARHGLLLSGKLQRLEEQDNLHNNMMKMERKGTKEAPTVDEMERDESGLMMENKKRKEHKRRTKEDNKSEELMNSSESQVTDRLDVREEEDGEDDALGRKQRKKKKKSNFKEETSNSGTIEDTHINGINEEGSSKDSSSFEVELKQDDDSISATKSRKKKSKKGKKTKERTNVEMMEEDLETVERNEMQHGGAHADGPSRKKKSKKEKRRVEMEGEIENDVELGDGKGQSSPRGQKDIKRKRRKDRSGDSDNDNAKEKEVGSDEEVKPKKKKKKDRRMDRKRQMQEEDED</sequence>
<evidence type="ECO:0000313" key="4">
    <source>
        <dbReference type="EnsemblMetazoa" id="XP_786634"/>
    </source>
</evidence>
<keyword evidence="5" id="KW-1185">Reference proteome</keyword>
<dbReference type="GO" id="GO:0003676">
    <property type="term" value="F:nucleic acid binding"/>
    <property type="evidence" value="ECO:0007669"/>
    <property type="project" value="InterPro"/>
</dbReference>
<dbReference type="PANTHER" id="PTHR23149:SF9">
    <property type="entry name" value="G PATCH DOMAIN-CONTAINING PROTEIN 4"/>
    <property type="match status" value="1"/>
</dbReference>
<dbReference type="OrthoDB" id="10019757at2759"/>
<feature type="domain" description="G-patch" evidence="3">
    <location>
        <begin position="3"/>
        <end position="49"/>
    </location>
</feature>
<dbReference type="PROSITE" id="PS50174">
    <property type="entry name" value="G_PATCH"/>
    <property type="match status" value="1"/>
</dbReference>
<name>A0A7M7RFE1_STRPU</name>
<accession>A0A7M7RFE1</accession>
<dbReference type="InParanoid" id="A0A7M7RFE1"/>
<dbReference type="InterPro" id="IPR000467">
    <property type="entry name" value="G_patch_dom"/>
</dbReference>
<feature type="compositionally biased region" description="Basic and acidic residues" evidence="2">
    <location>
        <begin position="410"/>
        <end position="431"/>
    </location>
</feature>
<dbReference type="AlphaFoldDB" id="A0A7M7RFE1"/>
<dbReference type="SMART" id="SM00443">
    <property type="entry name" value="G_patch"/>
    <property type="match status" value="1"/>
</dbReference>
<dbReference type="Pfam" id="PF01585">
    <property type="entry name" value="G-patch"/>
    <property type="match status" value="1"/>
</dbReference>
<dbReference type="GeneID" id="581552"/>
<feature type="region of interest" description="Disordered" evidence="2">
    <location>
        <begin position="118"/>
        <end position="145"/>
    </location>
</feature>
<dbReference type="GO" id="GO:0005730">
    <property type="term" value="C:nucleolus"/>
    <property type="evidence" value="ECO:0000318"/>
    <property type="project" value="GO_Central"/>
</dbReference>
<feature type="region of interest" description="Disordered" evidence="2">
    <location>
        <begin position="77"/>
        <end position="104"/>
    </location>
</feature>
<reference evidence="4" key="2">
    <citation type="submission" date="2021-01" db="UniProtKB">
        <authorList>
            <consortium name="EnsemblMetazoa"/>
        </authorList>
    </citation>
    <scope>IDENTIFICATION</scope>
</reference>
<feature type="compositionally biased region" description="Acidic residues" evidence="2">
    <location>
        <begin position="378"/>
        <end position="387"/>
    </location>
</feature>
<evidence type="ECO:0000256" key="1">
    <source>
        <dbReference type="ARBA" id="ARBA00040365"/>
    </source>
</evidence>
<protein>
    <recommendedName>
        <fullName evidence="1">G patch domain-containing protein 4</fullName>
    </recommendedName>
</protein>
<evidence type="ECO:0000256" key="2">
    <source>
        <dbReference type="SAM" id="MobiDB-lite"/>
    </source>
</evidence>
<organism evidence="4 5">
    <name type="scientific">Strongylocentrotus purpuratus</name>
    <name type="common">Purple sea urchin</name>
    <dbReference type="NCBI Taxonomy" id="7668"/>
    <lineage>
        <taxon>Eukaryota</taxon>
        <taxon>Metazoa</taxon>
        <taxon>Echinodermata</taxon>
        <taxon>Eleutherozoa</taxon>
        <taxon>Echinozoa</taxon>
        <taxon>Echinoidea</taxon>
        <taxon>Euechinoidea</taxon>
        <taxon>Echinacea</taxon>
        <taxon>Camarodonta</taxon>
        <taxon>Echinidea</taxon>
        <taxon>Strongylocentrotidae</taxon>
        <taxon>Strongylocentrotus</taxon>
    </lineage>
</organism>
<dbReference type="Proteomes" id="UP000007110">
    <property type="component" value="Unassembled WGS sequence"/>
</dbReference>
<dbReference type="OMA" id="NWWERVY"/>
<feature type="compositionally biased region" description="Basic and acidic residues" evidence="2">
    <location>
        <begin position="440"/>
        <end position="454"/>
    </location>
</feature>
<dbReference type="KEGG" id="spu:581552"/>
<feature type="compositionally biased region" description="Basic residues" evidence="2">
    <location>
        <begin position="263"/>
        <end position="272"/>
    </location>
</feature>
<dbReference type="EnsemblMetazoa" id="XM_781541">
    <property type="protein sequence ID" value="XP_786634"/>
    <property type="gene ID" value="LOC581552"/>
</dbReference>
<dbReference type="PANTHER" id="PTHR23149">
    <property type="entry name" value="G PATCH DOMAIN CONTAINING PROTEIN"/>
    <property type="match status" value="1"/>
</dbReference>
<reference evidence="5" key="1">
    <citation type="submission" date="2015-02" db="EMBL/GenBank/DDBJ databases">
        <title>Genome sequencing for Strongylocentrotus purpuratus.</title>
        <authorList>
            <person name="Murali S."/>
            <person name="Liu Y."/>
            <person name="Vee V."/>
            <person name="English A."/>
            <person name="Wang M."/>
            <person name="Skinner E."/>
            <person name="Han Y."/>
            <person name="Muzny D.M."/>
            <person name="Worley K.C."/>
            <person name="Gibbs R.A."/>
        </authorList>
    </citation>
    <scope>NUCLEOTIDE SEQUENCE</scope>
</reference>
<feature type="compositionally biased region" description="Basic residues" evidence="2">
    <location>
        <begin position="93"/>
        <end position="104"/>
    </location>
</feature>
<dbReference type="InterPro" id="IPR050656">
    <property type="entry name" value="PINX1"/>
</dbReference>
<feature type="compositionally biased region" description="Basic residues" evidence="2">
    <location>
        <begin position="319"/>
        <end position="332"/>
    </location>
</feature>
<dbReference type="RefSeq" id="XP_786634.2">
    <property type="nucleotide sequence ID" value="XM_781541.5"/>
</dbReference>
<proteinExistence type="predicted"/>